<evidence type="ECO:0000313" key="2">
    <source>
        <dbReference type="Proteomes" id="UP000807342"/>
    </source>
</evidence>
<gene>
    <name evidence="1" type="ORF">P691DRAFT_766910</name>
</gene>
<organism evidence="1 2">
    <name type="scientific">Macrolepiota fuliginosa MF-IS2</name>
    <dbReference type="NCBI Taxonomy" id="1400762"/>
    <lineage>
        <taxon>Eukaryota</taxon>
        <taxon>Fungi</taxon>
        <taxon>Dikarya</taxon>
        <taxon>Basidiomycota</taxon>
        <taxon>Agaricomycotina</taxon>
        <taxon>Agaricomycetes</taxon>
        <taxon>Agaricomycetidae</taxon>
        <taxon>Agaricales</taxon>
        <taxon>Agaricineae</taxon>
        <taxon>Agaricaceae</taxon>
        <taxon>Macrolepiota</taxon>
    </lineage>
</organism>
<sequence>MGVFNGLLIVASIYDTASKGKDYSGVVDKDEGGDKAAENELVKSAKTVYVLLDDSLNVVETHTPRLCVDDCFMDIYLLSVRSYALSPHSWHPPSLTQNVTQILVTRHAEHILLGTYYLIHMFDDRIDTRGTVKDLCVQGILDHITHGAEVEAWKDQAAVVTTEEALAQAIDSEVEV</sequence>
<reference evidence="1" key="1">
    <citation type="submission" date="2020-11" db="EMBL/GenBank/DDBJ databases">
        <authorList>
            <consortium name="DOE Joint Genome Institute"/>
            <person name="Ahrendt S."/>
            <person name="Riley R."/>
            <person name="Andreopoulos W."/>
            <person name="Labutti K."/>
            <person name="Pangilinan J."/>
            <person name="Ruiz-Duenas F.J."/>
            <person name="Barrasa J.M."/>
            <person name="Sanchez-Garcia M."/>
            <person name="Camarero S."/>
            <person name="Miyauchi S."/>
            <person name="Serrano A."/>
            <person name="Linde D."/>
            <person name="Babiker R."/>
            <person name="Drula E."/>
            <person name="Ayuso-Fernandez I."/>
            <person name="Pacheco R."/>
            <person name="Padilla G."/>
            <person name="Ferreira P."/>
            <person name="Barriuso J."/>
            <person name="Kellner H."/>
            <person name="Castanera R."/>
            <person name="Alfaro M."/>
            <person name="Ramirez L."/>
            <person name="Pisabarro A.G."/>
            <person name="Kuo A."/>
            <person name="Tritt A."/>
            <person name="Lipzen A."/>
            <person name="He G."/>
            <person name="Yan M."/>
            <person name="Ng V."/>
            <person name="Cullen D."/>
            <person name="Martin F."/>
            <person name="Rosso M.-N."/>
            <person name="Henrissat B."/>
            <person name="Hibbett D."/>
            <person name="Martinez A.T."/>
            <person name="Grigoriev I.V."/>
        </authorList>
    </citation>
    <scope>NUCLEOTIDE SEQUENCE</scope>
    <source>
        <strain evidence="1">MF-IS2</strain>
    </source>
</reference>
<comment type="caution">
    <text evidence="1">The sequence shown here is derived from an EMBL/GenBank/DDBJ whole genome shotgun (WGS) entry which is preliminary data.</text>
</comment>
<dbReference type="EMBL" id="MU152125">
    <property type="protein sequence ID" value="KAF9440989.1"/>
    <property type="molecule type" value="Genomic_DNA"/>
</dbReference>
<protein>
    <submittedName>
        <fullName evidence="1">Uncharacterized protein</fullName>
    </submittedName>
</protein>
<proteinExistence type="predicted"/>
<keyword evidence="2" id="KW-1185">Reference proteome</keyword>
<name>A0A9P5WXS6_9AGAR</name>
<accession>A0A9P5WXS6</accession>
<dbReference type="AlphaFoldDB" id="A0A9P5WXS6"/>
<evidence type="ECO:0000313" key="1">
    <source>
        <dbReference type="EMBL" id="KAF9440989.1"/>
    </source>
</evidence>
<dbReference type="Proteomes" id="UP000807342">
    <property type="component" value="Unassembled WGS sequence"/>
</dbReference>